<evidence type="ECO:0000313" key="1">
    <source>
        <dbReference type="EMBL" id="CAB3994290.1"/>
    </source>
</evidence>
<organism evidence="1 2">
    <name type="scientific">Paramuricea clavata</name>
    <name type="common">Red gorgonian</name>
    <name type="synonym">Violescent sea-whip</name>
    <dbReference type="NCBI Taxonomy" id="317549"/>
    <lineage>
        <taxon>Eukaryota</taxon>
        <taxon>Metazoa</taxon>
        <taxon>Cnidaria</taxon>
        <taxon>Anthozoa</taxon>
        <taxon>Octocorallia</taxon>
        <taxon>Malacalcyonacea</taxon>
        <taxon>Plexauridae</taxon>
        <taxon>Paramuricea</taxon>
    </lineage>
</organism>
<sequence>MERHAAVCVREYAELIVPTYSDIGFRSHFRLSRSGAEILVNLLARPEIPTDHLRRRPPVSVEKQLLITLWVLGNPEVLRSVSDRFNVTRSCLFRILKRLCIAIVNNLAGQFIAWPKGERVADAMEKFQNDI</sequence>
<dbReference type="OrthoDB" id="5983625at2759"/>
<keyword evidence="2" id="KW-1185">Reference proteome</keyword>
<accession>A0A7D9DVP0</accession>
<reference evidence="1" key="1">
    <citation type="submission" date="2020-04" db="EMBL/GenBank/DDBJ databases">
        <authorList>
            <person name="Alioto T."/>
            <person name="Alioto T."/>
            <person name="Gomez Garrido J."/>
        </authorList>
    </citation>
    <scope>NUCLEOTIDE SEQUENCE</scope>
    <source>
        <strain evidence="1">A484AB</strain>
    </source>
</reference>
<protein>
    <submittedName>
        <fullName evidence="1">Uncharacterized protein</fullName>
    </submittedName>
</protein>
<dbReference type="AlphaFoldDB" id="A0A7D9DVP0"/>
<dbReference type="Proteomes" id="UP001152795">
    <property type="component" value="Unassembled WGS sequence"/>
</dbReference>
<name>A0A7D9DVP0_PARCT</name>
<dbReference type="EMBL" id="CACRXK020002432">
    <property type="protein sequence ID" value="CAB3994290.1"/>
    <property type="molecule type" value="Genomic_DNA"/>
</dbReference>
<evidence type="ECO:0000313" key="2">
    <source>
        <dbReference type="Proteomes" id="UP001152795"/>
    </source>
</evidence>
<proteinExistence type="predicted"/>
<gene>
    <name evidence="1" type="ORF">PACLA_8A067283</name>
</gene>
<comment type="caution">
    <text evidence="1">The sequence shown here is derived from an EMBL/GenBank/DDBJ whole genome shotgun (WGS) entry which is preliminary data.</text>
</comment>